<evidence type="ECO:0000313" key="17">
    <source>
        <dbReference type="EMBL" id="TBU97270.1"/>
    </source>
</evidence>
<dbReference type="InterPro" id="IPR006290">
    <property type="entry name" value="CztS_silS_copS"/>
</dbReference>
<dbReference type="Pfam" id="PF00672">
    <property type="entry name" value="HAMP"/>
    <property type="match status" value="1"/>
</dbReference>
<dbReference type="SMART" id="SM00388">
    <property type="entry name" value="HisKA"/>
    <property type="match status" value="1"/>
</dbReference>
<keyword evidence="9 14" id="KW-0418">Kinase</keyword>
<comment type="subcellular location">
    <subcellularLocation>
        <location evidence="2">Cell inner membrane</location>
        <topology evidence="2">Multi-pass membrane protein</topology>
    </subcellularLocation>
</comment>
<evidence type="ECO:0000259" key="15">
    <source>
        <dbReference type="PROSITE" id="PS50109"/>
    </source>
</evidence>
<keyword evidence="7 14" id="KW-0812">Transmembrane</keyword>
<keyword evidence="5" id="KW-0597">Phosphoprotein</keyword>
<dbReference type="NCBIfam" id="TIGR01386">
    <property type="entry name" value="cztS_silS_copS"/>
    <property type="match status" value="1"/>
</dbReference>
<reference evidence="17 18" key="1">
    <citation type="submission" date="2018-06" db="EMBL/GenBank/DDBJ databases">
        <title>Three novel Pseudomonas species isolated from symptomatic oak.</title>
        <authorList>
            <person name="Bueno-Gonzalez V."/>
            <person name="Brady C."/>
        </authorList>
    </citation>
    <scope>NUCLEOTIDE SEQUENCE [LARGE SCALE GENOMIC DNA]</scope>
    <source>
        <strain evidence="17 18">P17C</strain>
    </source>
</reference>
<protein>
    <recommendedName>
        <fullName evidence="14">Sensor protein</fullName>
        <ecNumber evidence="14">2.7.13.3</ecNumber>
    </recommendedName>
</protein>
<feature type="domain" description="Histidine kinase" evidence="15">
    <location>
        <begin position="244"/>
        <end position="456"/>
    </location>
</feature>
<evidence type="ECO:0000256" key="2">
    <source>
        <dbReference type="ARBA" id="ARBA00004429"/>
    </source>
</evidence>
<feature type="transmembrane region" description="Helical" evidence="14">
    <location>
        <begin position="162"/>
        <end position="182"/>
    </location>
</feature>
<dbReference type="InterPro" id="IPR005467">
    <property type="entry name" value="His_kinase_dom"/>
</dbReference>
<dbReference type="FunFam" id="3.30.565.10:FF:000006">
    <property type="entry name" value="Sensor histidine kinase WalK"/>
    <property type="match status" value="1"/>
</dbReference>
<dbReference type="GO" id="GO:0000155">
    <property type="term" value="F:phosphorelay sensor kinase activity"/>
    <property type="evidence" value="ECO:0007669"/>
    <property type="project" value="InterPro"/>
</dbReference>
<dbReference type="CDD" id="cd00082">
    <property type="entry name" value="HisKA"/>
    <property type="match status" value="1"/>
</dbReference>
<keyword evidence="12 14" id="KW-0902">Two-component regulatory system</keyword>
<evidence type="ECO:0000256" key="12">
    <source>
        <dbReference type="ARBA" id="ARBA00023012"/>
    </source>
</evidence>
<evidence type="ECO:0000256" key="5">
    <source>
        <dbReference type="ARBA" id="ARBA00022553"/>
    </source>
</evidence>
<dbReference type="InterPro" id="IPR036890">
    <property type="entry name" value="HATPase_C_sf"/>
</dbReference>
<evidence type="ECO:0000256" key="8">
    <source>
        <dbReference type="ARBA" id="ARBA00022741"/>
    </source>
</evidence>
<dbReference type="SUPFAM" id="SSF158472">
    <property type="entry name" value="HAMP domain-like"/>
    <property type="match status" value="1"/>
</dbReference>
<organism evidence="17 18">
    <name type="scientific">Stutzerimonas kirkiae</name>
    <dbReference type="NCBI Taxonomy" id="2211392"/>
    <lineage>
        <taxon>Bacteria</taxon>
        <taxon>Pseudomonadati</taxon>
        <taxon>Pseudomonadota</taxon>
        <taxon>Gammaproteobacteria</taxon>
        <taxon>Pseudomonadales</taxon>
        <taxon>Pseudomonadaceae</taxon>
        <taxon>Stutzerimonas</taxon>
    </lineage>
</organism>
<evidence type="ECO:0000256" key="10">
    <source>
        <dbReference type="ARBA" id="ARBA00022840"/>
    </source>
</evidence>
<keyword evidence="4 14" id="KW-0997">Cell inner membrane</keyword>
<dbReference type="EC" id="2.7.13.3" evidence="14"/>
<dbReference type="PROSITE" id="PS50109">
    <property type="entry name" value="HIS_KIN"/>
    <property type="match status" value="1"/>
</dbReference>
<dbReference type="GO" id="GO:0005524">
    <property type="term" value="F:ATP binding"/>
    <property type="evidence" value="ECO:0007669"/>
    <property type="project" value="UniProtKB-KW"/>
</dbReference>
<dbReference type="Gene3D" id="3.30.565.10">
    <property type="entry name" value="Histidine kinase-like ATPase, C-terminal domain"/>
    <property type="match status" value="1"/>
</dbReference>
<dbReference type="Gene3D" id="1.10.287.130">
    <property type="match status" value="1"/>
</dbReference>
<dbReference type="PRINTS" id="PR00344">
    <property type="entry name" value="BCTRLSENSOR"/>
</dbReference>
<gene>
    <name evidence="17" type="ORF">DNJ96_09360</name>
</gene>
<keyword evidence="3 14" id="KW-1003">Cell membrane</keyword>
<dbReference type="RefSeq" id="WP_131184008.1">
    <property type="nucleotide sequence ID" value="NZ_QJUO01000008.1"/>
</dbReference>
<dbReference type="Pfam" id="PF00512">
    <property type="entry name" value="HisKA"/>
    <property type="match status" value="1"/>
</dbReference>
<dbReference type="PROSITE" id="PS50885">
    <property type="entry name" value="HAMP"/>
    <property type="match status" value="1"/>
</dbReference>
<dbReference type="PANTHER" id="PTHR45436">
    <property type="entry name" value="SENSOR HISTIDINE KINASE YKOH"/>
    <property type="match status" value="1"/>
</dbReference>
<dbReference type="GO" id="GO:0005886">
    <property type="term" value="C:plasma membrane"/>
    <property type="evidence" value="ECO:0007669"/>
    <property type="project" value="UniProtKB-SubCell"/>
</dbReference>
<evidence type="ECO:0000256" key="9">
    <source>
        <dbReference type="ARBA" id="ARBA00022777"/>
    </source>
</evidence>
<dbReference type="SMART" id="SM00304">
    <property type="entry name" value="HAMP"/>
    <property type="match status" value="1"/>
</dbReference>
<dbReference type="InterPro" id="IPR048590">
    <property type="entry name" value="CusS-like_sensor"/>
</dbReference>
<dbReference type="Gene3D" id="6.10.340.10">
    <property type="match status" value="1"/>
</dbReference>
<comment type="catalytic activity">
    <reaction evidence="1 14">
        <text>ATP + protein L-histidine = ADP + protein N-phospho-L-histidine.</text>
        <dbReference type="EC" id="2.7.13.3"/>
    </reaction>
</comment>
<dbReference type="PANTHER" id="PTHR45436:SF15">
    <property type="entry name" value="SENSOR HISTIDINE KINASE CUSS"/>
    <property type="match status" value="1"/>
</dbReference>
<dbReference type="CDD" id="cd00075">
    <property type="entry name" value="HATPase"/>
    <property type="match status" value="1"/>
</dbReference>
<keyword evidence="10 14" id="KW-0067">ATP-binding</keyword>
<dbReference type="InterPro" id="IPR036097">
    <property type="entry name" value="HisK_dim/P_sf"/>
</dbReference>
<evidence type="ECO:0000259" key="16">
    <source>
        <dbReference type="PROSITE" id="PS50885"/>
    </source>
</evidence>
<keyword evidence="6 14" id="KW-0808">Transferase</keyword>
<evidence type="ECO:0000256" key="14">
    <source>
        <dbReference type="RuleBase" id="RU364088"/>
    </source>
</evidence>
<evidence type="ECO:0000313" key="18">
    <source>
        <dbReference type="Proteomes" id="UP000292639"/>
    </source>
</evidence>
<dbReference type="SUPFAM" id="SSF55874">
    <property type="entry name" value="ATPase domain of HSP90 chaperone/DNA topoisomerase II/histidine kinase"/>
    <property type="match status" value="1"/>
</dbReference>
<dbReference type="InterPro" id="IPR004358">
    <property type="entry name" value="Sig_transdc_His_kin-like_C"/>
</dbReference>
<evidence type="ECO:0000256" key="11">
    <source>
        <dbReference type="ARBA" id="ARBA00022989"/>
    </source>
</evidence>
<dbReference type="Pfam" id="PF21085">
    <property type="entry name" value="CusS"/>
    <property type="match status" value="1"/>
</dbReference>
<dbReference type="InterPro" id="IPR003661">
    <property type="entry name" value="HisK_dim/P_dom"/>
</dbReference>
<dbReference type="SMART" id="SM00387">
    <property type="entry name" value="HATPase_c"/>
    <property type="match status" value="1"/>
</dbReference>
<feature type="domain" description="HAMP" evidence="16">
    <location>
        <begin position="183"/>
        <end position="236"/>
    </location>
</feature>
<evidence type="ECO:0000256" key="3">
    <source>
        <dbReference type="ARBA" id="ARBA00022475"/>
    </source>
</evidence>
<accession>A0A4Q9RBR1</accession>
<dbReference type="Proteomes" id="UP000292639">
    <property type="component" value="Unassembled WGS sequence"/>
</dbReference>
<dbReference type="EMBL" id="QJUP01000010">
    <property type="protein sequence ID" value="TBU97270.1"/>
    <property type="molecule type" value="Genomic_DNA"/>
</dbReference>
<dbReference type="InterPro" id="IPR003594">
    <property type="entry name" value="HATPase_dom"/>
</dbReference>
<name>A0A4Q9RBR1_9GAMM</name>
<evidence type="ECO:0000256" key="13">
    <source>
        <dbReference type="ARBA" id="ARBA00023136"/>
    </source>
</evidence>
<comment type="function">
    <text evidence="14">Member of a two-component regulatory system.</text>
</comment>
<dbReference type="InterPro" id="IPR003660">
    <property type="entry name" value="HAMP_dom"/>
</dbReference>
<evidence type="ECO:0000256" key="1">
    <source>
        <dbReference type="ARBA" id="ARBA00000085"/>
    </source>
</evidence>
<dbReference type="SUPFAM" id="SSF47384">
    <property type="entry name" value="Homodimeric domain of signal transducing histidine kinase"/>
    <property type="match status" value="1"/>
</dbReference>
<dbReference type="FunFam" id="1.10.287.130:FF:000001">
    <property type="entry name" value="Two-component sensor histidine kinase"/>
    <property type="match status" value="1"/>
</dbReference>
<proteinExistence type="predicted"/>
<keyword evidence="13 14" id="KW-0472">Membrane</keyword>
<dbReference type="InterPro" id="IPR050428">
    <property type="entry name" value="TCS_sensor_his_kinase"/>
</dbReference>
<keyword evidence="11 14" id="KW-1133">Transmembrane helix</keyword>
<evidence type="ECO:0000256" key="7">
    <source>
        <dbReference type="ARBA" id="ARBA00022692"/>
    </source>
</evidence>
<sequence length="456" mass="50842">MARLSLTTRMSLMFMLAVTVVLALAGLSFNALSQHHFRALDQQVLEEKLASIGNVIRLSDSLAEPERIRLQLQALLQSHQDLSALLLAADGTLFFGNPQDTLAPRHLRPLAAWRMWEWQAGGHLYRGMRADIALPGQDAPLQALLALDITNHTHFFEILQRWFWLGLIASAGLSALLGWIVARRGLAPLRQVTRVTASISAKSLQERIPLEAVPAELKQLVESFNAMLARLEDAFARLSNFSADIAHELRTPLSNLTTHTEVVLSRARSLDDYRENLYSNLEELTRMSRIIDDMLFLAKADNGLIVPQRERTQLAEVLDKLFDYYQLLADERGIRLCQRGAGEVAGDRLMLERALSNLLDNALRHTPANREISVDIRQSAGQVSLCVENPGAAIPAGHLERLFDRFYRIDPARREGSPGNAGLGLAITRSIIEAHGGRIRCTSTDRATAFHIELPR</sequence>
<dbReference type="Pfam" id="PF02518">
    <property type="entry name" value="HATPase_c"/>
    <property type="match status" value="1"/>
</dbReference>
<comment type="caution">
    <text evidence="17">The sequence shown here is derived from an EMBL/GenBank/DDBJ whole genome shotgun (WGS) entry which is preliminary data.</text>
</comment>
<dbReference type="AlphaFoldDB" id="A0A4Q9RBR1"/>
<keyword evidence="8 14" id="KW-0547">Nucleotide-binding</keyword>
<dbReference type="CDD" id="cd06225">
    <property type="entry name" value="HAMP"/>
    <property type="match status" value="1"/>
</dbReference>
<evidence type="ECO:0000256" key="6">
    <source>
        <dbReference type="ARBA" id="ARBA00022679"/>
    </source>
</evidence>
<keyword evidence="18" id="KW-1185">Reference proteome</keyword>
<evidence type="ECO:0000256" key="4">
    <source>
        <dbReference type="ARBA" id="ARBA00022519"/>
    </source>
</evidence>